<evidence type="ECO:0000256" key="3">
    <source>
        <dbReference type="ARBA" id="ARBA00023163"/>
    </source>
</evidence>
<organism evidence="5 6">
    <name type="scientific">Streptomyces sp. 900105245</name>
    <dbReference type="NCBI Taxonomy" id="3154379"/>
    <lineage>
        <taxon>Bacteria</taxon>
        <taxon>Bacillati</taxon>
        <taxon>Actinomycetota</taxon>
        <taxon>Actinomycetes</taxon>
        <taxon>Kitasatosporales</taxon>
        <taxon>Streptomycetaceae</taxon>
        <taxon>Streptomyces</taxon>
    </lineage>
</organism>
<keyword evidence="3" id="KW-0804">Transcription</keyword>
<dbReference type="EMBL" id="JBEPAZ010000059">
    <property type="protein sequence ID" value="MER6433425.1"/>
    <property type="molecule type" value="Genomic_DNA"/>
</dbReference>
<dbReference type="InterPro" id="IPR008920">
    <property type="entry name" value="TF_FadR/GntR_C"/>
</dbReference>
<dbReference type="RefSeq" id="WP_073896022.1">
    <property type="nucleotide sequence ID" value="NZ_JBEOZW010000020.1"/>
</dbReference>
<dbReference type="InterPro" id="IPR011711">
    <property type="entry name" value="GntR_C"/>
</dbReference>
<keyword evidence="6" id="KW-1185">Reference proteome</keyword>
<protein>
    <submittedName>
        <fullName evidence="5">GntR family transcriptional regulator</fullName>
    </submittedName>
</protein>
<dbReference type="SMART" id="SM00345">
    <property type="entry name" value="HTH_GNTR"/>
    <property type="match status" value="1"/>
</dbReference>
<dbReference type="SMART" id="SM00895">
    <property type="entry name" value="FCD"/>
    <property type="match status" value="1"/>
</dbReference>
<name>A0ABV1UJG9_9ACTN</name>
<evidence type="ECO:0000313" key="5">
    <source>
        <dbReference type="EMBL" id="MER6433425.1"/>
    </source>
</evidence>
<evidence type="ECO:0000259" key="4">
    <source>
        <dbReference type="PROSITE" id="PS50949"/>
    </source>
</evidence>
<dbReference type="InterPro" id="IPR036390">
    <property type="entry name" value="WH_DNA-bd_sf"/>
</dbReference>
<keyword evidence="1" id="KW-0805">Transcription regulation</keyword>
<feature type="domain" description="HTH gntR-type" evidence="4">
    <location>
        <begin position="9"/>
        <end position="77"/>
    </location>
</feature>
<evidence type="ECO:0000256" key="1">
    <source>
        <dbReference type="ARBA" id="ARBA00023015"/>
    </source>
</evidence>
<accession>A0ABV1UJG9</accession>
<dbReference type="Proteomes" id="UP001470023">
    <property type="component" value="Unassembled WGS sequence"/>
</dbReference>
<evidence type="ECO:0000256" key="2">
    <source>
        <dbReference type="ARBA" id="ARBA00023125"/>
    </source>
</evidence>
<dbReference type="Gene3D" id="1.20.120.530">
    <property type="entry name" value="GntR ligand-binding domain-like"/>
    <property type="match status" value="1"/>
</dbReference>
<dbReference type="SUPFAM" id="SSF46785">
    <property type="entry name" value="Winged helix' DNA-binding domain"/>
    <property type="match status" value="1"/>
</dbReference>
<dbReference type="Pfam" id="PF00392">
    <property type="entry name" value="GntR"/>
    <property type="match status" value="1"/>
</dbReference>
<dbReference type="CDD" id="cd07377">
    <property type="entry name" value="WHTH_GntR"/>
    <property type="match status" value="1"/>
</dbReference>
<reference evidence="5 6" key="1">
    <citation type="submission" date="2024-06" db="EMBL/GenBank/DDBJ databases">
        <title>The Natural Products Discovery Center: Release of the First 8490 Sequenced Strains for Exploring Actinobacteria Biosynthetic Diversity.</title>
        <authorList>
            <person name="Kalkreuter E."/>
            <person name="Kautsar S.A."/>
            <person name="Yang D."/>
            <person name="Bader C.D."/>
            <person name="Teijaro C.N."/>
            <person name="Fluegel L."/>
            <person name="Davis C.M."/>
            <person name="Simpson J.R."/>
            <person name="Lauterbach L."/>
            <person name="Steele A.D."/>
            <person name="Gui C."/>
            <person name="Meng S."/>
            <person name="Li G."/>
            <person name="Viehrig K."/>
            <person name="Ye F."/>
            <person name="Su P."/>
            <person name="Kiefer A.F."/>
            <person name="Nichols A."/>
            <person name="Cepeda A.J."/>
            <person name="Yan W."/>
            <person name="Fan B."/>
            <person name="Jiang Y."/>
            <person name="Adhikari A."/>
            <person name="Zheng C.-J."/>
            <person name="Schuster L."/>
            <person name="Cowan T.M."/>
            <person name="Smanski M.J."/>
            <person name="Chevrette M.G."/>
            <person name="De Carvalho L.P.S."/>
            <person name="Shen B."/>
        </authorList>
    </citation>
    <scope>NUCLEOTIDE SEQUENCE [LARGE SCALE GENOMIC DNA]</scope>
    <source>
        <strain evidence="5 6">NPDC001166</strain>
    </source>
</reference>
<keyword evidence="2" id="KW-0238">DNA-binding</keyword>
<dbReference type="PROSITE" id="PS50949">
    <property type="entry name" value="HTH_GNTR"/>
    <property type="match status" value="1"/>
</dbReference>
<dbReference type="PANTHER" id="PTHR43537:SF24">
    <property type="entry name" value="GLUCONATE OPERON TRANSCRIPTIONAL REPRESSOR"/>
    <property type="match status" value="1"/>
</dbReference>
<dbReference type="PRINTS" id="PR00035">
    <property type="entry name" value="HTHGNTR"/>
</dbReference>
<dbReference type="SUPFAM" id="SSF48008">
    <property type="entry name" value="GntR ligand-binding domain-like"/>
    <property type="match status" value="1"/>
</dbReference>
<evidence type="ECO:0000313" key="6">
    <source>
        <dbReference type="Proteomes" id="UP001470023"/>
    </source>
</evidence>
<dbReference type="Pfam" id="PF07729">
    <property type="entry name" value="FCD"/>
    <property type="match status" value="1"/>
</dbReference>
<dbReference type="Gene3D" id="1.10.10.10">
    <property type="entry name" value="Winged helix-like DNA-binding domain superfamily/Winged helix DNA-binding domain"/>
    <property type="match status" value="1"/>
</dbReference>
<dbReference type="InterPro" id="IPR000524">
    <property type="entry name" value="Tscrpt_reg_HTH_GntR"/>
</dbReference>
<gene>
    <name evidence="5" type="ORF">ABT272_37750</name>
</gene>
<dbReference type="InterPro" id="IPR036388">
    <property type="entry name" value="WH-like_DNA-bd_sf"/>
</dbReference>
<dbReference type="PANTHER" id="PTHR43537">
    <property type="entry name" value="TRANSCRIPTIONAL REGULATOR, GNTR FAMILY"/>
    <property type="match status" value="1"/>
</dbReference>
<proteinExistence type="predicted"/>
<comment type="caution">
    <text evidence="5">The sequence shown here is derived from an EMBL/GenBank/DDBJ whole genome shotgun (WGS) entry which is preliminary data.</text>
</comment>
<sequence>MTERHIRREAVSDQLFAVLRDRILGGGLPPGSALTAERDLAAEFGVNRHAVREAVKRLQQARLVEVSHGGRTLVLDWRRSAGLDLAVGIAASDGGPSVADLARDALEMRACIGADAARLCAIRCSEPAAGEIVEAAWRYARSGPDLADLGLADVAWWRLIVEGSANLAYLLAFNSLVDGTLPVADVPDDLRTAELLDVETHVRLAELIAARRSEAAERLARELLSRSVPATPRKVVR</sequence>